<proteinExistence type="predicted"/>
<protein>
    <submittedName>
        <fullName evidence="1">Uncharacterized protein</fullName>
    </submittedName>
</protein>
<evidence type="ECO:0000313" key="1">
    <source>
        <dbReference type="EMBL" id="SPF51150.1"/>
    </source>
</evidence>
<evidence type="ECO:0000313" key="2">
    <source>
        <dbReference type="Proteomes" id="UP000238916"/>
    </source>
</evidence>
<gene>
    <name evidence="1" type="ORF">SBF1_50034</name>
</gene>
<dbReference type="AlphaFoldDB" id="A0A2U3LH34"/>
<accession>A0A2U3LH34</accession>
<dbReference type="EMBL" id="OMOF01000445">
    <property type="protein sequence ID" value="SPF51150.1"/>
    <property type="molecule type" value="Genomic_DNA"/>
</dbReference>
<reference evidence="2" key="1">
    <citation type="submission" date="2018-02" db="EMBL/GenBank/DDBJ databases">
        <authorList>
            <person name="Hausmann B."/>
        </authorList>
    </citation>
    <scope>NUCLEOTIDE SEQUENCE [LARGE SCALE GENOMIC DNA]</scope>
    <source>
        <strain evidence="2">Peat soil MAG SbF1</strain>
    </source>
</reference>
<name>A0A2U3LH34_9FIRM</name>
<organism evidence="1 2">
    <name type="scientific">Candidatus Desulfosporosinus infrequens</name>
    <dbReference type="NCBI Taxonomy" id="2043169"/>
    <lineage>
        <taxon>Bacteria</taxon>
        <taxon>Bacillati</taxon>
        <taxon>Bacillota</taxon>
        <taxon>Clostridia</taxon>
        <taxon>Eubacteriales</taxon>
        <taxon>Desulfitobacteriaceae</taxon>
        <taxon>Desulfosporosinus</taxon>
    </lineage>
</organism>
<dbReference type="Proteomes" id="UP000238916">
    <property type="component" value="Unassembled WGS sequence"/>
</dbReference>
<sequence>MSNEDDVMFFKIAKVKAAISRVLDGCVNELPDIQFGWSGSVIEVYLSGGNYQVRNLIESHFVNSRRYKGVTITNNDTKKRISFILN</sequence>